<evidence type="ECO:0000256" key="5">
    <source>
        <dbReference type="ARBA" id="ARBA00022842"/>
    </source>
</evidence>
<dbReference type="GO" id="GO:0000287">
    <property type="term" value="F:magnesium ion binding"/>
    <property type="evidence" value="ECO:0007669"/>
    <property type="project" value="InterPro"/>
</dbReference>
<dbReference type="InterPro" id="IPR008162">
    <property type="entry name" value="Pyrophosphatase"/>
</dbReference>
<keyword evidence="3" id="KW-0479">Metal-binding</keyword>
<accession>A0A6C0U5W7</accession>
<organism evidence="6 7">
    <name type="scientific">Kineobactrum salinum</name>
    <dbReference type="NCBI Taxonomy" id="2708301"/>
    <lineage>
        <taxon>Bacteria</taxon>
        <taxon>Pseudomonadati</taxon>
        <taxon>Pseudomonadota</taxon>
        <taxon>Gammaproteobacteria</taxon>
        <taxon>Cellvibrionales</taxon>
        <taxon>Halieaceae</taxon>
        <taxon>Kineobactrum</taxon>
    </lineage>
</organism>
<dbReference type="GO" id="GO:0005737">
    <property type="term" value="C:cytoplasm"/>
    <property type="evidence" value="ECO:0007669"/>
    <property type="project" value="InterPro"/>
</dbReference>
<evidence type="ECO:0000313" key="6">
    <source>
        <dbReference type="EMBL" id="QIB64844.1"/>
    </source>
</evidence>
<dbReference type="Pfam" id="PF00719">
    <property type="entry name" value="Pyrophosphatase"/>
    <property type="match status" value="1"/>
</dbReference>
<sequence>MPVVYPANYGTLPSTLAGDNDPLDVLVYTREPVVPGALIRVRPIGILKMLDGGEQDDKLVAVPADEVDPAYTRVRDITDLPEIELQRLQAFFTVYKQLPAGRKQIELQGVGDRAAAFEVTRAALLRFAAEEGD</sequence>
<dbReference type="GO" id="GO:0004427">
    <property type="term" value="F:inorganic diphosphate phosphatase activity"/>
    <property type="evidence" value="ECO:0007669"/>
    <property type="project" value="UniProtKB-EC"/>
</dbReference>
<protein>
    <recommendedName>
        <fullName evidence="2">inorganic diphosphatase</fullName>
        <ecNumber evidence="2">3.6.1.1</ecNumber>
    </recommendedName>
</protein>
<dbReference type="EC" id="3.6.1.1" evidence="2"/>
<evidence type="ECO:0000256" key="1">
    <source>
        <dbReference type="ARBA" id="ARBA00001946"/>
    </source>
</evidence>
<evidence type="ECO:0000256" key="4">
    <source>
        <dbReference type="ARBA" id="ARBA00022801"/>
    </source>
</evidence>
<dbReference type="EMBL" id="CP048711">
    <property type="protein sequence ID" value="QIB64844.1"/>
    <property type="molecule type" value="Genomic_DNA"/>
</dbReference>
<dbReference type="KEGG" id="kim:G3T16_05020"/>
<keyword evidence="5" id="KW-0460">Magnesium</keyword>
<dbReference type="Proteomes" id="UP000477680">
    <property type="component" value="Chromosome"/>
</dbReference>
<comment type="cofactor">
    <cofactor evidence="1">
        <name>Mg(2+)</name>
        <dbReference type="ChEBI" id="CHEBI:18420"/>
    </cofactor>
</comment>
<dbReference type="PANTHER" id="PTHR10286">
    <property type="entry name" value="INORGANIC PYROPHOSPHATASE"/>
    <property type="match status" value="1"/>
</dbReference>
<reference evidence="6 7" key="1">
    <citation type="submission" date="2020-02" db="EMBL/GenBank/DDBJ databases">
        <title>Genome sequencing for Kineobactrum sp. M2.</title>
        <authorList>
            <person name="Park S.-J."/>
        </authorList>
    </citation>
    <scope>NUCLEOTIDE SEQUENCE [LARGE SCALE GENOMIC DNA]</scope>
    <source>
        <strain evidence="6 7">M2</strain>
    </source>
</reference>
<keyword evidence="4" id="KW-0378">Hydrolase</keyword>
<name>A0A6C0U5W7_9GAMM</name>
<dbReference type="InterPro" id="IPR036649">
    <property type="entry name" value="Pyrophosphatase_sf"/>
</dbReference>
<dbReference type="SUPFAM" id="SSF50324">
    <property type="entry name" value="Inorganic pyrophosphatase"/>
    <property type="match status" value="1"/>
</dbReference>
<evidence type="ECO:0000256" key="2">
    <source>
        <dbReference type="ARBA" id="ARBA00012146"/>
    </source>
</evidence>
<dbReference type="Gene3D" id="3.90.80.10">
    <property type="entry name" value="Inorganic pyrophosphatase"/>
    <property type="match status" value="1"/>
</dbReference>
<keyword evidence="7" id="KW-1185">Reference proteome</keyword>
<evidence type="ECO:0000256" key="3">
    <source>
        <dbReference type="ARBA" id="ARBA00022723"/>
    </source>
</evidence>
<proteinExistence type="predicted"/>
<evidence type="ECO:0000313" key="7">
    <source>
        <dbReference type="Proteomes" id="UP000477680"/>
    </source>
</evidence>
<dbReference type="GO" id="GO:0006796">
    <property type="term" value="P:phosphate-containing compound metabolic process"/>
    <property type="evidence" value="ECO:0007669"/>
    <property type="project" value="InterPro"/>
</dbReference>
<gene>
    <name evidence="6" type="ORF">G3T16_05020</name>
</gene>
<dbReference type="AlphaFoldDB" id="A0A6C0U5W7"/>
<dbReference type="PROSITE" id="PS00387">
    <property type="entry name" value="PPASE"/>
    <property type="match status" value="1"/>
</dbReference>